<dbReference type="GO" id="GO:0005789">
    <property type="term" value="C:endoplasmic reticulum membrane"/>
    <property type="evidence" value="ECO:0007669"/>
    <property type="project" value="TreeGrafter"/>
</dbReference>
<evidence type="ECO:0000313" key="2">
    <source>
        <dbReference type="EMBL" id="KAE8669432.1"/>
    </source>
</evidence>
<organism evidence="2 3">
    <name type="scientific">Hibiscus syriacus</name>
    <name type="common">Rose of Sharon</name>
    <dbReference type="NCBI Taxonomy" id="106335"/>
    <lineage>
        <taxon>Eukaryota</taxon>
        <taxon>Viridiplantae</taxon>
        <taxon>Streptophyta</taxon>
        <taxon>Embryophyta</taxon>
        <taxon>Tracheophyta</taxon>
        <taxon>Spermatophyta</taxon>
        <taxon>Magnoliopsida</taxon>
        <taxon>eudicotyledons</taxon>
        <taxon>Gunneridae</taxon>
        <taxon>Pentapetalae</taxon>
        <taxon>rosids</taxon>
        <taxon>malvids</taxon>
        <taxon>Malvales</taxon>
        <taxon>Malvaceae</taxon>
        <taxon>Malvoideae</taxon>
        <taxon>Hibiscus</taxon>
    </lineage>
</organism>
<keyword evidence="3" id="KW-1185">Reference proteome</keyword>
<dbReference type="GO" id="GO:0030148">
    <property type="term" value="P:sphingolipid biosynthetic process"/>
    <property type="evidence" value="ECO:0007669"/>
    <property type="project" value="TreeGrafter"/>
</dbReference>
<sequence length="101" mass="11219">MPEISSIMDSAIAPTKAEVVAKETIQGIKSATFSISCKFDGRLMTIATAGFSPQRCFFMASIEVVFAGLCRFVALLLLWNFYGLIRKHQNPHKKPEPRGVR</sequence>
<gene>
    <name evidence="2" type="ORF">F3Y22_tig00112236pilonHSYRG00029</name>
</gene>
<dbReference type="PANTHER" id="PTHR43550">
    <property type="entry name" value="3-KETODIHYDROSPHINGOSINE REDUCTASE"/>
    <property type="match status" value="1"/>
</dbReference>
<dbReference type="AlphaFoldDB" id="A0A6A2X3B0"/>
<keyword evidence="1" id="KW-0812">Transmembrane</keyword>
<dbReference type="Proteomes" id="UP000436088">
    <property type="component" value="Unassembled WGS sequence"/>
</dbReference>
<feature type="transmembrane region" description="Helical" evidence="1">
    <location>
        <begin position="64"/>
        <end position="85"/>
    </location>
</feature>
<dbReference type="PANTHER" id="PTHR43550:SF3">
    <property type="entry name" value="3-KETODIHYDROSPHINGOSINE REDUCTASE"/>
    <property type="match status" value="1"/>
</dbReference>
<evidence type="ECO:0000313" key="3">
    <source>
        <dbReference type="Proteomes" id="UP000436088"/>
    </source>
</evidence>
<protein>
    <submittedName>
        <fullName evidence="2">Uncharacterized protein</fullName>
    </submittedName>
</protein>
<reference evidence="2" key="1">
    <citation type="submission" date="2019-09" db="EMBL/GenBank/DDBJ databases">
        <title>Draft genome information of white flower Hibiscus syriacus.</title>
        <authorList>
            <person name="Kim Y.-M."/>
        </authorList>
    </citation>
    <scope>NUCLEOTIDE SEQUENCE [LARGE SCALE GENOMIC DNA]</scope>
    <source>
        <strain evidence="2">YM2019G1</strain>
    </source>
</reference>
<comment type="caution">
    <text evidence="2">The sequence shown here is derived from an EMBL/GenBank/DDBJ whole genome shotgun (WGS) entry which is preliminary data.</text>
</comment>
<dbReference type="GO" id="GO:0006666">
    <property type="term" value="P:3-keto-sphinganine metabolic process"/>
    <property type="evidence" value="ECO:0007669"/>
    <property type="project" value="TreeGrafter"/>
</dbReference>
<evidence type="ECO:0000256" key="1">
    <source>
        <dbReference type="SAM" id="Phobius"/>
    </source>
</evidence>
<proteinExistence type="predicted"/>
<dbReference type="EMBL" id="VEPZ02001528">
    <property type="protein sequence ID" value="KAE8669432.1"/>
    <property type="molecule type" value="Genomic_DNA"/>
</dbReference>
<keyword evidence="1" id="KW-1133">Transmembrane helix</keyword>
<dbReference type="GO" id="GO:0047560">
    <property type="term" value="F:3-dehydrosphinganine reductase activity"/>
    <property type="evidence" value="ECO:0007669"/>
    <property type="project" value="TreeGrafter"/>
</dbReference>
<keyword evidence="1" id="KW-0472">Membrane</keyword>
<accession>A0A6A2X3B0</accession>
<name>A0A6A2X3B0_HIBSY</name>